<dbReference type="AlphaFoldDB" id="A0A165Z1D0"/>
<organism evidence="2 3">
    <name type="scientific">Sistotremastrum suecicum HHB10207 ss-3</name>
    <dbReference type="NCBI Taxonomy" id="1314776"/>
    <lineage>
        <taxon>Eukaryota</taxon>
        <taxon>Fungi</taxon>
        <taxon>Dikarya</taxon>
        <taxon>Basidiomycota</taxon>
        <taxon>Agaricomycotina</taxon>
        <taxon>Agaricomycetes</taxon>
        <taxon>Sistotremastrales</taxon>
        <taxon>Sistotremastraceae</taxon>
        <taxon>Sistotremastrum</taxon>
    </lineage>
</organism>
<dbReference type="Proteomes" id="UP000076798">
    <property type="component" value="Unassembled WGS sequence"/>
</dbReference>
<accession>A0A165Z1D0</accession>
<feature type="chain" id="PRO_5007869708" evidence="1">
    <location>
        <begin position="21"/>
        <end position="163"/>
    </location>
</feature>
<reference evidence="2 3" key="1">
    <citation type="journal article" date="2016" name="Mol. Biol. Evol.">
        <title>Comparative Genomics of Early-Diverging Mushroom-Forming Fungi Provides Insights into the Origins of Lignocellulose Decay Capabilities.</title>
        <authorList>
            <person name="Nagy L.G."/>
            <person name="Riley R."/>
            <person name="Tritt A."/>
            <person name="Adam C."/>
            <person name="Daum C."/>
            <person name="Floudas D."/>
            <person name="Sun H."/>
            <person name="Yadav J.S."/>
            <person name="Pangilinan J."/>
            <person name="Larsson K.H."/>
            <person name="Matsuura K."/>
            <person name="Barry K."/>
            <person name="Labutti K."/>
            <person name="Kuo R."/>
            <person name="Ohm R.A."/>
            <person name="Bhattacharya S.S."/>
            <person name="Shirouzu T."/>
            <person name="Yoshinaga Y."/>
            <person name="Martin F.M."/>
            <person name="Grigoriev I.V."/>
            <person name="Hibbett D.S."/>
        </authorList>
    </citation>
    <scope>NUCLEOTIDE SEQUENCE [LARGE SCALE GENOMIC DNA]</scope>
    <source>
        <strain evidence="2 3">HHB10207 ss-3</strain>
    </source>
</reference>
<sequence length="163" mass="18154">MVFFKSLLVIVFSILQVTLGAIVGVEPGTTRHAHQFNKYPIRFLTAATFDKWLDYSVVVGWSRFFNVTHSSVGQPVTEVINLLALGHDNTGGSSFIVNISTDDPIFSVDRTTVFELIATVTSATGRESLRHVERYWTNITFDPLFDLEAEGGALRVQEAMHDC</sequence>
<evidence type="ECO:0000313" key="2">
    <source>
        <dbReference type="EMBL" id="KZT33829.1"/>
    </source>
</evidence>
<proteinExistence type="predicted"/>
<name>A0A165Z1D0_9AGAM</name>
<feature type="signal peptide" evidence="1">
    <location>
        <begin position="1"/>
        <end position="20"/>
    </location>
</feature>
<dbReference type="EMBL" id="KV428216">
    <property type="protein sequence ID" value="KZT33829.1"/>
    <property type="molecule type" value="Genomic_DNA"/>
</dbReference>
<keyword evidence="1" id="KW-0732">Signal</keyword>
<evidence type="ECO:0000256" key="1">
    <source>
        <dbReference type="SAM" id="SignalP"/>
    </source>
</evidence>
<protein>
    <submittedName>
        <fullName evidence="2">Uncharacterized protein</fullName>
    </submittedName>
</protein>
<gene>
    <name evidence="2" type="ORF">SISSUDRAFT_1065827</name>
</gene>
<keyword evidence="3" id="KW-1185">Reference proteome</keyword>
<evidence type="ECO:0000313" key="3">
    <source>
        <dbReference type="Proteomes" id="UP000076798"/>
    </source>
</evidence>